<keyword evidence="3" id="KW-1185">Reference proteome</keyword>
<keyword evidence="1" id="KW-1133">Transmembrane helix</keyword>
<gene>
    <name evidence="2" type="ORF">ZOSMA_214G00040</name>
</gene>
<keyword evidence="1" id="KW-0472">Membrane</keyword>
<dbReference type="AlphaFoldDB" id="A0A0K9PKB4"/>
<dbReference type="Proteomes" id="UP000036987">
    <property type="component" value="Unassembled WGS sequence"/>
</dbReference>
<comment type="caution">
    <text evidence="2">The sequence shown here is derived from an EMBL/GenBank/DDBJ whole genome shotgun (WGS) entry which is preliminary data.</text>
</comment>
<evidence type="ECO:0000313" key="3">
    <source>
        <dbReference type="Proteomes" id="UP000036987"/>
    </source>
</evidence>
<evidence type="ECO:0000256" key="1">
    <source>
        <dbReference type="SAM" id="Phobius"/>
    </source>
</evidence>
<reference evidence="3" key="1">
    <citation type="journal article" date="2016" name="Nature">
        <title>The genome of the seagrass Zostera marina reveals angiosperm adaptation to the sea.</title>
        <authorList>
            <person name="Olsen J.L."/>
            <person name="Rouze P."/>
            <person name="Verhelst B."/>
            <person name="Lin Y.-C."/>
            <person name="Bayer T."/>
            <person name="Collen J."/>
            <person name="Dattolo E."/>
            <person name="De Paoli E."/>
            <person name="Dittami S."/>
            <person name="Maumus F."/>
            <person name="Michel G."/>
            <person name="Kersting A."/>
            <person name="Lauritano C."/>
            <person name="Lohaus R."/>
            <person name="Toepel M."/>
            <person name="Tonon T."/>
            <person name="Vanneste K."/>
            <person name="Amirebrahimi M."/>
            <person name="Brakel J."/>
            <person name="Bostroem C."/>
            <person name="Chovatia M."/>
            <person name="Grimwood J."/>
            <person name="Jenkins J.W."/>
            <person name="Jueterbock A."/>
            <person name="Mraz A."/>
            <person name="Stam W.T."/>
            <person name="Tice H."/>
            <person name="Bornberg-Bauer E."/>
            <person name="Green P.J."/>
            <person name="Pearson G.A."/>
            <person name="Procaccini G."/>
            <person name="Duarte C.M."/>
            <person name="Schmutz J."/>
            <person name="Reusch T.B.H."/>
            <person name="Van de Peer Y."/>
        </authorList>
    </citation>
    <scope>NUCLEOTIDE SEQUENCE [LARGE SCALE GENOMIC DNA]</scope>
    <source>
        <strain evidence="3">cv. Finnish</strain>
    </source>
</reference>
<dbReference type="EMBL" id="LFYR01000769">
    <property type="protein sequence ID" value="KMZ69416.1"/>
    <property type="molecule type" value="Genomic_DNA"/>
</dbReference>
<organism evidence="2 3">
    <name type="scientific">Zostera marina</name>
    <name type="common">Eelgrass</name>
    <dbReference type="NCBI Taxonomy" id="29655"/>
    <lineage>
        <taxon>Eukaryota</taxon>
        <taxon>Viridiplantae</taxon>
        <taxon>Streptophyta</taxon>
        <taxon>Embryophyta</taxon>
        <taxon>Tracheophyta</taxon>
        <taxon>Spermatophyta</taxon>
        <taxon>Magnoliopsida</taxon>
        <taxon>Liliopsida</taxon>
        <taxon>Zosteraceae</taxon>
        <taxon>Zostera</taxon>
    </lineage>
</organism>
<name>A0A0K9PKB4_ZOSMR</name>
<proteinExistence type="predicted"/>
<evidence type="ECO:0000313" key="2">
    <source>
        <dbReference type="EMBL" id="KMZ69416.1"/>
    </source>
</evidence>
<keyword evidence="1" id="KW-0812">Transmembrane</keyword>
<protein>
    <submittedName>
        <fullName evidence="2">Uncharacterized protein</fullName>
    </submittedName>
</protein>
<sequence>MREIGLVMFSWKVISYFYVCFCLSYSEWASSWASNPDGDIDDLVASILQLHLPTTHRF</sequence>
<accession>A0A0K9PKB4</accession>
<feature type="transmembrane region" description="Helical" evidence="1">
    <location>
        <begin position="6"/>
        <end position="25"/>
    </location>
</feature>